<gene>
    <name evidence="3" type="ORF">AVEN_246454_1</name>
</gene>
<organism evidence="3 4">
    <name type="scientific">Araneus ventricosus</name>
    <name type="common">Orbweaver spider</name>
    <name type="synonym">Epeira ventricosa</name>
    <dbReference type="NCBI Taxonomy" id="182803"/>
    <lineage>
        <taxon>Eukaryota</taxon>
        <taxon>Metazoa</taxon>
        <taxon>Ecdysozoa</taxon>
        <taxon>Arthropoda</taxon>
        <taxon>Chelicerata</taxon>
        <taxon>Arachnida</taxon>
        <taxon>Araneae</taxon>
        <taxon>Araneomorphae</taxon>
        <taxon>Entelegynae</taxon>
        <taxon>Araneoidea</taxon>
        <taxon>Araneidae</taxon>
        <taxon>Araneus</taxon>
    </lineage>
</organism>
<evidence type="ECO:0000313" key="4">
    <source>
        <dbReference type="Proteomes" id="UP000499080"/>
    </source>
</evidence>
<feature type="region of interest" description="Disordered" evidence="1">
    <location>
        <begin position="1"/>
        <end position="21"/>
    </location>
</feature>
<keyword evidence="2" id="KW-0812">Transmembrane</keyword>
<evidence type="ECO:0000313" key="3">
    <source>
        <dbReference type="EMBL" id="GBM29890.1"/>
    </source>
</evidence>
<keyword evidence="2" id="KW-1133">Transmembrane helix</keyword>
<evidence type="ECO:0000256" key="1">
    <source>
        <dbReference type="SAM" id="MobiDB-lite"/>
    </source>
</evidence>
<dbReference type="AlphaFoldDB" id="A0A4Y2EL15"/>
<name>A0A4Y2EL15_ARAVE</name>
<comment type="caution">
    <text evidence="3">The sequence shown here is derived from an EMBL/GenBank/DDBJ whole genome shotgun (WGS) entry which is preliminary data.</text>
</comment>
<accession>A0A4Y2EL15</accession>
<dbReference type="EMBL" id="BGPR01000647">
    <property type="protein sequence ID" value="GBM29890.1"/>
    <property type="molecule type" value="Genomic_DNA"/>
</dbReference>
<keyword evidence="4" id="KW-1185">Reference proteome</keyword>
<protein>
    <submittedName>
        <fullName evidence="3">Uncharacterized protein</fullName>
    </submittedName>
</protein>
<feature type="transmembrane region" description="Helical" evidence="2">
    <location>
        <begin position="115"/>
        <end position="141"/>
    </location>
</feature>
<sequence length="231" mass="27411">MSKKRMKAPGPTIKSHSTTFSKKSQFPFTDLKGNVSKNEPLEILKNFLNSIRQEMLQENLLLRKEIQEKLSTFKTKREIERSKNVSSEDISKSNRTLNGTLPFSVEMQRLSHIEIFFVSFIIFLVIFLVGFQVYVCILKYYSNRTPQQPYQLINNRSVLSYLSFNQKPQKDNVSKDEDIITMRLNRDCHNLKRAIDRNVCNVQFFDQETLYQKYNTEKHSKKIKRILFHER</sequence>
<proteinExistence type="predicted"/>
<reference evidence="3 4" key="1">
    <citation type="journal article" date="2019" name="Sci. Rep.">
        <title>Orb-weaving spider Araneus ventricosus genome elucidates the spidroin gene catalogue.</title>
        <authorList>
            <person name="Kono N."/>
            <person name="Nakamura H."/>
            <person name="Ohtoshi R."/>
            <person name="Moran D.A.P."/>
            <person name="Shinohara A."/>
            <person name="Yoshida Y."/>
            <person name="Fujiwara M."/>
            <person name="Mori M."/>
            <person name="Tomita M."/>
            <person name="Arakawa K."/>
        </authorList>
    </citation>
    <scope>NUCLEOTIDE SEQUENCE [LARGE SCALE GENOMIC DNA]</scope>
</reference>
<dbReference type="Proteomes" id="UP000499080">
    <property type="component" value="Unassembled WGS sequence"/>
</dbReference>
<keyword evidence="2" id="KW-0472">Membrane</keyword>
<evidence type="ECO:0000256" key="2">
    <source>
        <dbReference type="SAM" id="Phobius"/>
    </source>
</evidence>